<evidence type="ECO:0000256" key="1">
    <source>
        <dbReference type="SAM" id="Phobius"/>
    </source>
</evidence>
<keyword evidence="4" id="KW-1185">Reference proteome</keyword>
<keyword evidence="1" id="KW-1133">Transmembrane helix</keyword>
<evidence type="ECO:0000313" key="2">
    <source>
        <dbReference type="EMBL" id="PNR57528.1"/>
    </source>
</evidence>
<reference evidence="3" key="3">
    <citation type="submission" date="2020-12" db="UniProtKB">
        <authorList>
            <consortium name="EnsemblPlants"/>
        </authorList>
    </citation>
    <scope>IDENTIFICATION</scope>
</reference>
<sequence>MQVGCVARVVQCHVVAGPLTPCPPRPCSPSSMLLFIRLVLLSFIRLTGLRARVVAFTQVGGFFFFFFFFF</sequence>
<proteinExistence type="predicted"/>
<dbReference type="EnsemblPlants" id="Pp3c3_16710V3.1">
    <property type="protein sequence ID" value="PAC:32941042.CDS.1"/>
    <property type="gene ID" value="Pp3c3_16710"/>
</dbReference>
<dbReference type="Proteomes" id="UP000006727">
    <property type="component" value="Chromosome 3"/>
</dbReference>
<accession>A0A2K1KUT2</accession>
<reference evidence="2 4" key="2">
    <citation type="journal article" date="2018" name="Plant J.">
        <title>The Physcomitrella patens chromosome-scale assembly reveals moss genome structure and evolution.</title>
        <authorList>
            <person name="Lang D."/>
            <person name="Ullrich K.K."/>
            <person name="Murat F."/>
            <person name="Fuchs J."/>
            <person name="Jenkins J."/>
            <person name="Haas F.B."/>
            <person name="Piednoel M."/>
            <person name="Gundlach H."/>
            <person name="Van Bel M."/>
            <person name="Meyberg R."/>
            <person name="Vives C."/>
            <person name="Morata J."/>
            <person name="Symeonidi A."/>
            <person name="Hiss M."/>
            <person name="Muchero W."/>
            <person name="Kamisugi Y."/>
            <person name="Saleh O."/>
            <person name="Blanc G."/>
            <person name="Decker E.L."/>
            <person name="van Gessel N."/>
            <person name="Grimwood J."/>
            <person name="Hayes R.D."/>
            <person name="Graham S.W."/>
            <person name="Gunter L.E."/>
            <person name="McDaniel S.F."/>
            <person name="Hoernstein S.N.W."/>
            <person name="Larsson A."/>
            <person name="Li F.W."/>
            <person name="Perroud P.F."/>
            <person name="Phillips J."/>
            <person name="Ranjan P."/>
            <person name="Rokshar D.S."/>
            <person name="Rothfels C.J."/>
            <person name="Schneider L."/>
            <person name="Shu S."/>
            <person name="Stevenson D.W."/>
            <person name="Thummler F."/>
            <person name="Tillich M."/>
            <person name="Villarreal Aguilar J.C."/>
            <person name="Widiez T."/>
            <person name="Wong G.K."/>
            <person name="Wymore A."/>
            <person name="Zhang Y."/>
            <person name="Zimmer A.D."/>
            <person name="Quatrano R.S."/>
            <person name="Mayer K.F.X."/>
            <person name="Goodstein D."/>
            <person name="Casacuberta J.M."/>
            <person name="Vandepoele K."/>
            <person name="Reski R."/>
            <person name="Cuming A.C."/>
            <person name="Tuskan G.A."/>
            <person name="Maumus F."/>
            <person name="Salse J."/>
            <person name="Schmutz J."/>
            <person name="Rensing S.A."/>
        </authorList>
    </citation>
    <scope>NUCLEOTIDE SEQUENCE [LARGE SCALE GENOMIC DNA]</scope>
    <source>
        <strain evidence="3 4">cv. Gransden 2004</strain>
    </source>
</reference>
<dbReference type="EMBL" id="ABEU02000003">
    <property type="protein sequence ID" value="PNR57528.1"/>
    <property type="molecule type" value="Genomic_DNA"/>
</dbReference>
<feature type="transmembrane region" description="Helical" evidence="1">
    <location>
        <begin position="53"/>
        <end position="69"/>
    </location>
</feature>
<keyword evidence="1" id="KW-0812">Transmembrane</keyword>
<dbReference type="Gramene" id="Pp3c3_16710V3.1">
    <property type="protein sequence ID" value="PAC:32941042.CDS.1"/>
    <property type="gene ID" value="Pp3c3_16710"/>
</dbReference>
<dbReference type="InParanoid" id="A0A2K1KUT2"/>
<keyword evidence="1" id="KW-0472">Membrane</keyword>
<reference evidence="2 4" key="1">
    <citation type="journal article" date="2008" name="Science">
        <title>The Physcomitrella genome reveals evolutionary insights into the conquest of land by plants.</title>
        <authorList>
            <person name="Rensing S."/>
            <person name="Lang D."/>
            <person name="Zimmer A."/>
            <person name="Terry A."/>
            <person name="Salamov A."/>
            <person name="Shapiro H."/>
            <person name="Nishiyama T."/>
            <person name="Perroud P.-F."/>
            <person name="Lindquist E."/>
            <person name="Kamisugi Y."/>
            <person name="Tanahashi T."/>
            <person name="Sakakibara K."/>
            <person name="Fujita T."/>
            <person name="Oishi K."/>
            <person name="Shin-I T."/>
            <person name="Kuroki Y."/>
            <person name="Toyoda A."/>
            <person name="Suzuki Y."/>
            <person name="Hashimoto A."/>
            <person name="Yamaguchi K."/>
            <person name="Sugano A."/>
            <person name="Kohara Y."/>
            <person name="Fujiyama A."/>
            <person name="Anterola A."/>
            <person name="Aoki S."/>
            <person name="Ashton N."/>
            <person name="Barbazuk W.B."/>
            <person name="Barker E."/>
            <person name="Bennetzen J."/>
            <person name="Bezanilla M."/>
            <person name="Blankenship R."/>
            <person name="Cho S.H."/>
            <person name="Dutcher S."/>
            <person name="Estelle M."/>
            <person name="Fawcett J.A."/>
            <person name="Gundlach H."/>
            <person name="Hanada K."/>
            <person name="Heyl A."/>
            <person name="Hicks K.A."/>
            <person name="Hugh J."/>
            <person name="Lohr M."/>
            <person name="Mayer K."/>
            <person name="Melkozernov A."/>
            <person name="Murata T."/>
            <person name="Nelson D."/>
            <person name="Pils B."/>
            <person name="Prigge M."/>
            <person name="Reiss B."/>
            <person name="Renner T."/>
            <person name="Rombauts S."/>
            <person name="Rushton P."/>
            <person name="Sanderfoot A."/>
            <person name="Schween G."/>
            <person name="Shiu S.-H."/>
            <person name="Stueber K."/>
            <person name="Theodoulou F.L."/>
            <person name="Tu H."/>
            <person name="Van de Peer Y."/>
            <person name="Verrier P.J."/>
            <person name="Waters E."/>
            <person name="Wood A."/>
            <person name="Yang L."/>
            <person name="Cove D."/>
            <person name="Cuming A."/>
            <person name="Hasebe M."/>
            <person name="Lucas S."/>
            <person name="Mishler D.B."/>
            <person name="Reski R."/>
            <person name="Grigoriev I."/>
            <person name="Quatrano R.S."/>
            <person name="Boore J.L."/>
        </authorList>
    </citation>
    <scope>NUCLEOTIDE SEQUENCE [LARGE SCALE GENOMIC DNA]</scope>
    <source>
        <strain evidence="3 4">cv. Gransden 2004</strain>
    </source>
</reference>
<name>A0A2K1KUT2_PHYPA</name>
<protein>
    <submittedName>
        <fullName evidence="2 3">Uncharacterized protein</fullName>
    </submittedName>
</protein>
<evidence type="ECO:0000313" key="4">
    <source>
        <dbReference type="Proteomes" id="UP000006727"/>
    </source>
</evidence>
<evidence type="ECO:0000313" key="3">
    <source>
        <dbReference type="EnsemblPlants" id="PAC:32941042.CDS.1"/>
    </source>
</evidence>
<organism evidence="2">
    <name type="scientific">Physcomitrium patens</name>
    <name type="common">Spreading-leaved earth moss</name>
    <name type="synonym">Physcomitrella patens</name>
    <dbReference type="NCBI Taxonomy" id="3218"/>
    <lineage>
        <taxon>Eukaryota</taxon>
        <taxon>Viridiplantae</taxon>
        <taxon>Streptophyta</taxon>
        <taxon>Embryophyta</taxon>
        <taxon>Bryophyta</taxon>
        <taxon>Bryophytina</taxon>
        <taxon>Bryopsida</taxon>
        <taxon>Funariidae</taxon>
        <taxon>Funariales</taxon>
        <taxon>Funariaceae</taxon>
        <taxon>Physcomitrium</taxon>
    </lineage>
</organism>
<gene>
    <name evidence="2" type="ORF">PHYPA_004522</name>
</gene>
<dbReference type="AlphaFoldDB" id="A0A2K1KUT2"/>